<evidence type="ECO:0000313" key="1">
    <source>
        <dbReference type="EMBL" id="KAJ9094039.1"/>
    </source>
</evidence>
<evidence type="ECO:0000313" key="2">
    <source>
        <dbReference type="Proteomes" id="UP001227268"/>
    </source>
</evidence>
<dbReference type="EMBL" id="JASBWT010000027">
    <property type="protein sequence ID" value="KAJ9094039.1"/>
    <property type="molecule type" value="Genomic_DNA"/>
</dbReference>
<gene>
    <name evidence="1" type="ORF">QFC21_006140</name>
</gene>
<dbReference type="Proteomes" id="UP001227268">
    <property type="component" value="Unassembled WGS sequence"/>
</dbReference>
<name>A0ACC2V4B6_9TREE</name>
<organism evidence="1 2">
    <name type="scientific">Naganishia friedmannii</name>
    <dbReference type="NCBI Taxonomy" id="89922"/>
    <lineage>
        <taxon>Eukaryota</taxon>
        <taxon>Fungi</taxon>
        <taxon>Dikarya</taxon>
        <taxon>Basidiomycota</taxon>
        <taxon>Agaricomycotina</taxon>
        <taxon>Tremellomycetes</taxon>
        <taxon>Filobasidiales</taxon>
        <taxon>Filobasidiaceae</taxon>
        <taxon>Naganishia</taxon>
    </lineage>
</organism>
<reference evidence="1" key="1">
    <citation type="submission" date="2023-04" db="EMBL/GenBank/DDBJ databases">
        <title>Draft Genome sequencing of Naganishia species isolated from polar environments using Oxford Nanopore Technology.</title>
        <authorList>
            <person name="Leo P."/>
            <person name="Venkateswaran K."/>
        </authorList>
    </citation>
    <scope>NUCLEOTIDE SEQUENCE</scope>
    <source>
        <strain evidence="1">MNA-CCFEE 5423</strain>
    </source>
</reference>
<keyword evidence="2" id="KW-1185">Reference proteome</keyword>
<accession>A0ACC2V4B6</accession>
<sequence length="2005" mass="222056">MHNPTPVYMDSEAKPVNQTLERVQTREKDIETTSSYAAPHLDALTGEELPAALFDEAASKRLARKMDVHNIPIVALCYLFAFIDRTNIAGLEKDLKLVGYDYNTLLSIFYVSYIIFEFPANMFTKWLGPGKAIPLYTITFGILSIATAFVKTFGASLAVRFLLGASEAGMLPGIAYYLSRWYTKQELAFRLAMYLVCSPLAGAFGGLMASGILKIDHVGWLTRWRLIFMIEGIITTCVGIAAYILLTDRPATARWLSPEEKLLAELRVRNENLGAPVAIEKLNWRGIKQGVLAPSTIILAFIFGFNNVTVQGVAFFTPTIISGIYPHKTTVQKQLLTVPAYIVGAFFVLAIPYASMKLKKRGVFLLGATPMVAAGYIVFLATTKPQARYAGVFLINIGAFVFGPMVTAWTSINVASDTARASALGLVVMLGNCGGLISTWSYVATDAPNYPIGNGLNLGCAGAIFILLLVLLTFMHRDNKKRDRGEYDHFLENTTTPELLGNNHPAFRWRSTNAMMGETRQSAIPVGSSEEGIQVQDVGPPEWRSVLNISHDFGYPDFFPSRPGFHQPEDVVTGINVRQGFQGVNVVAAGVESVSVHAAISDRLKKANISKNVNALAVEILNARRDQAPVFPESAYKLPNRVVYNESMKKSFLNDLSDESIPLSSPKFAKSVPHGMKGLDLLEMLWSRRIQVDRAIWLIHILGAHAVQNLRRGHDRSKSPFSPNQQYATLFTESVTAFLNRQIGELQAIHDKMVFVNGVPREDVSRKRIWIAKLEYTQPLLRELLHRNLLDVRSFGMWINDAIDSMRISMLPLALDHLERVASLVFEDKVCGVCIVASLIRKLDEIIGHPVRIALELVERRMISLIRLGIEIHGCFFYRNPGANIESVFCRKKKLAIAVSSDETRIWSDRDRRDTEGFGSKAEGGLFGFVFPKMLLSPGLFGRMQSLASYDGTTDVRELCAGYFSPFGSEDITPDALRAKLAILLDWGVKQSRLQPHRPYLVAKLLKCLLLLPRVVKVVNSAWLASYLMVWTDKIAYTAVGPSALAVQTMVAEIFNNTLIRFVVYLERMIAAAKTYRHSARSQQLSQYLDFIAQLQVVGLSESVTTLRENVLYGFSPSASCVSDHDGIHLAMESYLDQSSGITNIGILYEHALPSIPDLLLEMRSPALGSECRQQIDRLQSLWSTVPPLDFTFRLVLLIHLFELQRNYRALSHLSSACLRLVEGNIVKPVDDAIRRHRSLFLILGDEFSELALATRRQTRSDKGDLFRSPVFPENYDMLQLQIQRVQPQLSTVDRQTLETLYEASRNPQSIETPPLSTLWMMALELVSRLRAFEPRNQTSCLVAGIWTAITQSSTAAWATLLREWVVDAGPVWPLFAGTSALCMELLLRGTLDTAVLWNKLIYPFISTPKQMNDNTSYAQTLASLCFRLLPTDDTAFGCVHDLLLGSAVNAGFDKMTDNSSSISDFLQRLPSICLLLKDTQGVEGTKSLYRVLASSRLQSVSIKYSSIVKTTFASAISQVPEKRAFFESSLRILFTQPQEGETRSTLLAGMPRAKTWVASFLASSTSAFASTDWRSLVTIAPSSSTWQPSPAAATLTAADAKNVVMAAAQLLSDGSESTWWQMCGSMTTQILSAVSGHAPEFLGEGLKVFSALQLHVGTCQLVHDMLYFEGGLTIDALRRMEHYLSTLEIARSCSLDLESPSVADSMEHIPLELLDRLLSKLEDGGLRFPSELYARLLSMITSIICMAKSRTTSTSDVQLRILRCIELRGDLPLAFKADMVLLHFQLIRPGKRGQLSLWLAEHQQGNNTSEAYVSLTNVMETGSRDDEWETLHITEEPRDDCLPHRAAFTRLTVPHNNGSISLLQFGAKLTGDRVAQETASVVEDDSMERAEAPLWSRFVSERDVGTGPTGESVYLRNLASGLSALESGNTAGLNPPGGGEKMDIVDRDYEMVSDSWATPAADLVGGTSGTHQAKVKPSRPLPRKRVKVVDFQDAADLGHSRSQS</sequence>
<comment type="caution">
    <text evidence="1">The sequence shown here is derived from an EMBL/GenBank/DDBJ whole genome shotgun (WGS) entry which is preliminary data.</text>
</comment>
<proteinExistence type="predicted"/>
<protein>
    <submittedName>
        <fullName evidence="1">Uncharacterized protein</fullName>
    </submittedName>
</protein>